<proteinExistence type="predicted"/>
<accession>A0A5A8DD34</accession>
<evidence type="ECO:0000313" key="2">
    <source>
        <dbReference type="Proteomes" id="UP000322899"/>
    </source>
</evidence>
<dbReference type="AlphaFoldDB" id="A0A5A8DD34"/>
<protein>
    <submittedName>
        <fullName evidence="1">Uncharacterized protein</fullName>
    </submittedName>
</protein>
<dbReference type="Gene3D" id="2.60.120.1100">
    <property type="match status" value="1"/>
</dbReference>
<gene>
    <name evidence="1" type="ORF">FNF27_08134</name>
</gene>
<dbReference type="Proteomes" id="UP000322899">
    <property type="component" value="Unassembled WGS sequence"/>
</dbReference>
<dbReference type="EMBL" id="VLTO01000132">
    <property type="protein sequence ID" value="KAA0161771.1"/>
    <property type="molecule type" value="Genomic_DNA"/>
</dbReference>
<comment type="caution">
    <text evidence="1">The sequence shown here is derived from an EMBL/GenBank/DDBJ whole genome shotgun (WGS) entry which is preliminary data.</text>
</comment>
<evidence type="ECO:0000313" key="1">
    <source>
        <dbReference type="EMBL" id="KAA0161771.1"/>
    </source>
</evidence>
<dbReference type="InterPro" id="IPR049413">
    <property type="entry name" value="V18/19-like_jelly_roll_sf"/>
</dbReference>
<organism evidence="1 2">
    <name type="scientific">Cafeteria roenbergensis</name>
    <name type="common">Marine flagellate</name>
    <dbReference type="NCBI Taxonomy" id="33653"/>
    <lineage>
        <taxon>Eukaryota</taxon>
        <taxon>Sar</taxon>
        <taxon>Stramenopiles</taxon>
        <taxon>Bigyra</taxon>
        <taxon>Opalozoa</taxon>
        <taxon>Bicosoecida</taxon>
        <taxon>Cafeteriaceae</taxon>
        <taxon>Cafeteria</taxon>
    </lineage>
</organism>
<name>A0A5A8DD34_CAFRO</name>
<reference evidence="1 2" key="1">
    <citation type="submission" date="2019-07" db="EMBL/GenBank/DDBJ databases">
        <title>Genomes of Cafeteria roenbergensis.</title>
        <authorList>
            <person name="Fischer M.G."/>
            <person name="Hackl T."/>
            <person name="Roman M."/>
        </authorList>
    </citation>
    <scope>NUCLEOTIDE SEQUENCE [LARGE SCALE GENOMIC DNA]</scope>
    <source>
        <strain evidence="1 2">E4-10P</strain>
    </source>
</reference>
<sequence length="152" mass="17397">MKWALNSFWFHPTMDEDRMYQLVLSEDDEVQGTSTIELLSPVSRAALRTTSLPVVPELIPPLAGEDPGEINRRETGFLVDYNISQSSSQSTQGILFTPPGFLRWHNLMTTSDLSAFSISAWWIDYKGNFHQIYLPVEDATLEIYMIFKDTLF</sequence>